<comment type="function">
    <text evidence="1">May be involved in transcriptional regulation.</text>
</comment>
<dbReference type="GO" id="GO:0000978">
    <property type="term" value="F:RNA polymerase II cis-regulatory region sequence-specific DNA binding"/>
    <property type="evidence" value="ECO:0007669"/>
    <property type="project" value="TreeGrafter"/>
</dbReference>
<dbReference type="PROSITE" id="PS50804">
    <property type="entry name" value="SCAN_BOX"/>
    <property type="match status" value="1"/>
</dbReference>
<gene>
    <name evidence="18" type="primary">LOC129327085</name>
</gene>
<dbReference type="Proteomes" id="UP001190640">
    <property type="component" value="Chromosome 4"/>
</dbReference>
<evidence type="ECO:0000259" key="15">
    <source>
        <dbReference type="PROSITE" id="PS50804"/>
    </source>
</evidence>
<name>A0AA97KV06_EUBMA</name>
<evidence type="ECO:0000313" key="17">
    <source>
        <dbReference type="Proteomes" id="UP001190640"/>
    </source>
</evidence>
<dbReference type="GO" id="GO:0008270">
    <property type="term" value="F:zinc ion binding"/>
    <property type="evidence" value="ECO:0007669"/>
    <property type="project" value="UniProtKB-KW"/>
</dbReference>
<feature type="domain" description="C2H2-type" evidence="14">
    <location>
        <begin position="314"/>
        <end position="341"/>
    </location>
</feature>
<evidence type="ECO:0000259" key="16">
    <source>
        <dbReference type="PROSITE" id="PS50805"/>
    </source>
</evidence>
<evidence type="ECO:0000256" key="3">
    <source>
        <dbReference type="ARBA" id="ARBA00006991"/>
    </source>
</evidence>
<comment type="similarity">
    <text evidence="3">Belongs to the krueppel C2H2-type zinc-finger protein family.</text>
</comment>
<evidence type="ECO:0000256" key="13">
    <source>
        <dbReference type="SAM" id="MobiDB-lite"/>
    </source>
</evidence>
<feature type="domain" description="SCAN box" evidence="15">
    <location>
        <begin position="9"/>
        <end position="86"/>
    </location>
</feature>
<dbReference type="PROSITE" id="PS00028">
    <property type="entry name" value="ZINC_FINGER_C2H2_1"/>
    <property type="match status" value="4"/>
</dbReference>
<evidence type="ECO:0000256" key="4">
    <source>
        <dbReference type="ARBA" id="ARBA00022723"/>
    </source>
</evidence>
<keyword evidence="5" id="KW-0677">Repeat</keyword>
<dbReference type="AlphaFoldDB" id="A0AA97KV06"/>
<dbReference type="Pfam" id="PF01352">
    <property type="entry name" value="KRAB"/>
    <property type="match status" value="1"/>
</dbReference>
<evidence type="ECO:0000256" key="1">
    <source>
        <dbReference type="ARBA" id="ARBA00003767"/>
    </source>
</evidence>
<keyword evidence="17" id="KW-1185">Reference proteome</keyword>
<dbReference type="SUPFAM" id="SSF57667">
    <property type="entry name" value="beta-beta-alpha zinc fingers"/>
    <property type="match status" value="3"/>
</dbReference>
<feature type="domain" description="C2H2-type" evidence="14">
    <location>
        <begin position="342"/>
        <end position="369"/>
    </location>
</feature>
<dbReference type="InterPro" id="IPR036051">
    <property type="entry name" value="KRAB_dom_sf"/>
</dbReference>
<evidence type="ECO:0000313" key="18">
    <source>
        <dbReference type="RefSeq" id="XP_054831496.1"/>
    </source>
</evidence>
<dbReference type="PROSITE" id="PS50805">
    <property type="entry name" value="KRAB"/>
    <property type="match status" value="1"/>
</dbReference>
<evidence type="ECO:0000256" key="2">
    <source>
        <dbReference type="ARBA" id="ARBA00004123"/>
    </source>
</evidence>
<dbReference type="PROSITE" id="PS50157">
    <property type="entry name" value="ZINC_FINGER_C2H2_2"/>
    <property type="match status" value="5"/>
</dbReference>
<keyword evidence="11" id="KW-0539">Nucleus</keyword>
<keyword evidence="10" id="KW-0804">Transcription</keyword>
<evidence type="ECO:0000256" key="7">
    <source>
        <dbReference type="ARBA" id="ARBA00022833"/>
    </source>
</evidence>
<evidence type="ECO:0000256" key="11">
    <source>
        <dbReference type="ARBA" id="ARBA00023242"/>
    </source>
</evidence>
<feature type="compositionally biased region" description="Gly residues" evidence="13">
    <location>
        <begin position="137"/>
        <end position="150"/>
    </location>
</feature>
<dbReference type="GO" id="GO:0001228">
    <property type="term" value="F:DNA-binding transcription activator activity, RNA polymerase II-specific"/>
    <property type="evidence" value="ECO:0007669"/>
    <property type="project" value="TreeGrafter"/>
</dbReference>
<dbReference type="FunFam" id="3.30.160.60:FF:002343">
    <property type="entry name" value="Zinc finger protein 33A"/>
    <property type="match status" value="2"/>
</dbReference>
<dbReference type="FunFam" id="3.30.160.60:FF:001997">
    <property type="entry name" value="Uncharacterized protein"/>
    <property type="match status" value="1"/>
</dbReference>
<evidence type="ECO:0000256" key="8">
    <source>
        <dbReference type="ARBA" id="ARBA00023015"/>
    </source>
</evidence>
<evidence type="ECO:0000256" key="5">
    <source>
        <dbReference type="ARBA" id="ARBA00022737"/>
    </source>
</evidence>
<dbReference type="CDD" id="cd07765">
    <property type="entry name" value="KRAB_A-box"/>
    <property type="match status" value="1"/>
</dbReference>
<dbReference type="FunFam" id="1.10.4020.10:FF:000005">
    <property type="entry name" value="Uncharacterized protein"/>
    <property type="match status" value="1"/>
</dbReference>
<keyword evidence="9" id="KW-0238">DNA-binding</keyword>
<feature type="domain" description="C2H2-type" evidence="14">
    <location>
        <begin position="370"/>
        <end position="397"/>
    </location>
</feature>
<keyword evidence="8" id="KW-0805">Transcription regulation</keyword>
<dbReference type="Gene3D" id="3.30.160.60">
    <property type="entry name" value="Classic Zinc Finger"/>
    <property type="match status" value="5"/>
</dbReference>
<protein>
    <submittedName>
        <fullName evidence="18">Zinc finger protein with KRAB and SCAN domains 7-like</fullName>
    </submittedName>
</protein>
<dbReference type="Gene3D" id="1.10.4020.10">
    <property type="entry name" value="DNA breaking-rejoining enzymes"/>
    <property type="match status" value="1"/>
</dbReference>
<dbReference type="Gene3D" id="6.10.140.140">
    <property type="match status" value="1"/>
</dbReference>
<proteinExistence type="inferred from homology"/>
<dbReference type="PANTHER" id="PTHR24393">
    <property type="entry name" value="ZINC FINGER PROTEIN"/>
    <property type="match status" value="1"/>
</dbReference>
<dbReference type="CDD" id="cd07936">
    <property type="entry name" value="SCAN"/>
    <property type="match status" value="1"/>
</dbReference>
<sequence>MTSWDLECQCLRHFRYQDAEGPRQVCSQLHQLCCQWLKPERHTKNKILDLVILEQFLAVLPPEMESWVRECELESSSQAVALAEGFLLSQAEDVKQRGQFQRLSKGVNDFPGAEKAPSDPEHRLFFWMTTWENGGANLPGGGRTQTGGSGPSSLCGGLEASSEPPGQGLVTLEEVSVSFTQEEWALLDPGQRALHGEVLVENCRNLASLGWEYQRRGEEQRKGNEGKSKWSKKSIVSEGADFQEIPIPEQINKGNKPSEELEWITRFKASKNLLLQEILDTQEKPHLCSQCGKGFKRKDNLIRHRRIHTGEKPYQCAECGKSFRQSSHLVSHHRIHTGDKPYKCSECGKSFSDRSSLTFHQRIHTGNKPYKCSECEKNFSDCSSLASHRRIHTGKTISLLRVWKELQKKGHAYSASKKPHGGRTISVLRVWKNLQTNFKSCFPLQNPHRGQTISLLRVWKELQKKGHAYSASKKPHRGRTISVLRVWNELQKKEQAYSASKKPHGGKPYQCSVCGKCFSQSAHLTSH</sequence>
<dbReference type="GO" id="GO:0005634">
    <property type="term" value="C:nucleus"/>
    <property type="evidence" value="ECO:0007669"/>
    <property type="project" value="UniProtKB-SubCell"/>
</dbReference>
<dbReference type="InterPro" id="IPR038269">
    <property type="entry name" value="SCAN_sf"/>
</dbReference>
<organism evidence="17 18">
    <name type="scientific">Eublepharis macularius</name>
    <name type="common">Leopard gecko</name>
    <name type="synonym">Cyrtodactylus macularius</name>
    <dbReference type="NCBI Taxonomy" id="481883"/>
    <lineage>
        <taxon>Eukaryota</taxon>
        <taxon>Metazoa</taxon>
        <taxon>Chordata</taxon>
        <taxon>Craniata</taxon>
        <taxon>Vertebrata</taxon>
        <taxon>Euteleostomi</taxon>
        <taxon>Lepidosauria</taxon>
        <taxon>Squamata</taxon>
        <taxon>Bifurcata</taxon>
        <taxon>Gekkota</taxon>
        <taxon>Eublepharidae</taxon>
        <taxon>Eublepharinae</taxon>
        <taxon>Eublepharis</taxon>
    </lineage>
</organism>
<dbReference type="InterPro" id="IPR036236">
    <property type="entry name" value="Znf_C2H2_sf"/>
</dbReference>
<dbReference type="SMART" id="SM00431">
    <property type="entry name" value="SCAN"/>
    <property type="match status" value="1"/>
</dbReference>
<reference evidence="18" key="1">
    <citation type="submission" date="2025-08" db="UniProtKB">
        <authorList>
            <consortium name="RefSeq"/>
        </authorList>
    </citation>
    <scope>IDENTIFICATION</scope>
    <source>
        <tissue evidence="18">Blood</tissue>
    </source>
</reference>
<dbReference type="FunFam" id="3.30.160.60:FF:000478">
    <property type="entry name" value="Zinc finger protein 133"/>
    <property type="match status" value="1"/>
</dbReference>
<accession>A0AA97KV06</accession>
<evidence type="ECO:0000259" key="14">
    <source>
        <dbReference type="PROSITE" id="PS50157"/>
    </source>
</evidence>
<dbReference type="Pfam" id="PF02023">
    <property type="entry name" value="SCAN"/>
    <property type="match status" value="1"/>
</dbReference>
<dbReference type="InterPro" id="IPR003309">
    <property type="entry name" value="SCAN_dom"/>
</dbReference>
<feature type="domain" description="C2H2-type" evidence="14">
    <location>
        <begin position="286"/>
        <end position="313"/>
    </location>
</feature>
<evidence type="ECO:0000256" key="9">
    <source>
        <dbReference type="ARBA" id="ARBA00023125"/>
    </source>
</evidence>
<comment type="subcellular location">
    <subcellularLocation>
        <location evidence="2">Nucleus</location>
    </subcellularLocation>
</comment>
<evidence type="ECO:0000256" key="12">
    <source>
        <dbReference type="PROSITE-ProRule" id="PRU00042"/>
    </source>
</evidence>
<dbReference type="KEGG" id="emc:129327085"/>
<keyword evidence="6 12" id="KW-0863">Zinc-finger</keyword>
<dbReference type="SMART" id="SM00349">
    <property type="entry name" value="KRAB"/>
    <property type="match status" value="1"/>
</dbReference>
<dbReference type="RefSeq" id="XP_054831496.1">
    <property type="nucleotide sequence ID" value="XM_054975521.1"/>
</dbReference>
<evidence type="ECO:0000256" key="10">
    <source>
        <dbReference type="ARBA" id="ARBA00023163"/>
    </source>
</evidence>
<dbReference type="SMART" id="SM00355">
    <property type="entry name" value="ZnF_C2H2"/>
    <property type="match status" value="5"/>
</dbReference>
<feature type="domain" description="C2H2-type" evidence="14">
    <location>
        <begin position="509"/>
        <end position="527"/>
    </location>
</feature>
<feature type="region of interest" description="Disordered" evidence="13">
    <location>
        <begin position="136"/>
        <end position="165"/>
    </location>
</feature>
<dbReference type="InterPro" id="IPR001909">
    <property type="entry name" value="KRAB"/>
</dbReference>
<dbReference type="PANTHER" id="PTHR24393:SF100">
    <property type="entry name" value="ZINC FINGER PROTEIN-RELATED"/>
    <property type="match status" value="1"/>
</dbReference>
<dbReference type="InterPro" id="IPR013087">
    <property type="entry name" value="Znf_C2H2_type"/>
</dbReference>
<dbReference type="FunFam" id="3.30.160.60:FF:000363">
    <property type="entry name" value="Zinc finger protein 239"/>
    <property type="match status" value="1"/>
</dbReference>
<dbReference type="SUPFAM" id="SSF109640">
    <property type="entry name" value="KRAB domain (Kruppel-associated box)"/>
    <property type="match status" value="1"/>
</dbReference>
<keyword evidence="7" id="KW-0862">Zinc</keyword>
<feature type="domain" description="KRAB" evidence="16">
    <location>
        <begin position="170"/>
        <end position="242"/>
    </location>
</feature>
<evidence type="ECO:0000256" key="6">
    <source>
        <dbReference type="ARBA" id="ARBA00022771"/>
    </source>
</evidence>
<dbReference type="GeneID" id="129327085"/>
<keyword evidence="4" id="KW-0479">Metal-binding</keyword>
<dbReference type="Pfam" id="PF00096">
    <property type="entry name" value="zf-C2H2"/>
    <property type="match status" value="5"/>
</dbReference>
<dbReference type="SUPFAM" id="SSF47353">
    <property type="entry name" value="Retrovirus capsid dimerization domain-like"/>
    <property type="match status" value="1"/>
</dbReference>